<gene>
    <name evidence="2" type="ORF">DL762_008566</name>
</gene>
<dbReference type="InterPro" id="IPR029063">
    <property type="entry name" value="SAM-dependent_MTases_sf"/>
</dbReference>
<reference evidence="2 3" key="1">
    <citation type="submission" date="2018-06" db="EMBL/GenBank/DDBJ databases">
        <title>Complete Genomes of Monosporascus.</title>
        <authorList>
            <person name="Robinson A.J."/>
            <person name="Natvig D.O."/>
        </authorList>
    </citation>
    <scope>NUCLEOTIDE SEQUENCE [LARGE SCALE GENOMIC DNA]</scope>
    <source>
        <strain evidence="2 3">CBS 609.92</strain>
    </source>
</reference>
<dbReference type="EMBL" id="QJNS01000367">
    <property type="protein sequence ID" value="RYO78689.1"/>
    <property type="molecule type" value="Genomic_DNA"/>
</dbReference>
<keyword evidence="3" id="KW-1185">Reference proteome</keyword>
<sequence>MRICLAWMGLLVHPLLVAASDQAGGGTRPQLYRDDQGAEYNLAGGALDIEADILGVVGTEPSTYRHREEKEHLLGRLDKKSDNWNVHHPRWRLLKTLWGFGRYRDFSYAEVNRWRDLYKKVTKQQKATLEAAVGYRQKLNNIEHLIDRNAIVCDAIVKHAMQFYGIEENELNDFIRGEEEAGRSPDRTSVLQSLKHYVRDWASEGAHERDAAFPCILETLRTLSLNHSTEKSDLPVQKVLLPGAGLGALGYEVANLGEFEVTQNEWSTYMLAVYRYLEANPAPNSIEFHPFIDGLSHHATTSNLMRAVTVPNKIFDASKVLMVEGDFTQVFLGAKGQYDVVVTHFFIDTARNLISYLETIHQLLRKGGYWINFGPLLYGSGPFVQLSLDEIVAVSEAIGFAFEDLADTCGALTAPDTANGLAKVRSRYAAYGFDERELKRNAYMAQAWLARKR</sequence>
<proteinExistence type="predicted"/>
<evidence type="ECO:0000256" key="1">
    <source>
        <dbReference type="SAM" id="SignalP"/>
    </source>
</evidence>
<feature type="chain" id="PRO_5045816893" description="N2227-like protein" evidence="1">
    <location>
        <begin position="20"/>
        <end position="453"/>
    </location>
</feature>
<feature type="signal peptide" evidence="1">
    <location>
        <begin position="1"/>
        <end position="19"/>
    </location>
</feature>
<dbReference type="Proteomes" id="UP000294003">
    <property type="component" value="Unassembled WGS sequence"/>
</dbReference>
<name>A0ABY0GVU0_9PEZI</name>
<protein>
    <recommendedName>
        <fullName evidence="4">N2227-like protein</fullName>
    </recommendedName>
</protein>
<dbReference type="InterPro" id="IPR012901">
    <property type="entry name" value="CARME"/>
</dbReference>
<evidence type="ECO:0000313" key="2">
    <source>
        <dbReference type="EMBL" id="RYO78689.1"/>
    </source>
</evidence>
<dbReference type="Gene3D" id="3.40.50.150">
    <property type="entry name" value="Vaccinia Virus protein VP39"/>
    <property type="match status" value="1"/>
</dbReference>
<evidence type="ECO:0000313" key="3">
    <source>
        <dbReference type="Proteomes" id="UP000294003"/>
    </source>
</evidence>
<dbReference type="SUPFAM" id="SSF53335">
    <property type="entry name" value="S-adenosyl-L-methionine-dependent methyltransferases"/>
    <property type="match status" value="1"/>
</dbReference>
<dbReference type="PANTHER" id="PTHR12303:SF13">
    <property type="match status" value="1"/>
</dbReference>
<comment type="caution">
    <text evidence="2">The sequence shown here is derived from an EMBL/GenBank/DDBJ whole genome shotgun (WGS) entry which is preliminary data.</text>
</comment>
<dbReference type="PANTHER" id="PTHR12303">
    <property type="entry name" value="CARNOSINE N-METHYLTRANSFERASE"/>
    <property type="match status" value="1"/>
</dbReference>
<organism evidence="2 3">
    <name type="scientific">Monosporascus cannonballus</name>
    <dbReference type="NCBI Taxonomy" id="155416"/>
    <lineage>
        <taxon>Eukaryota</taxon>
        <taxon>Fungi</taxon>
        <taxon>Dikarya</taxon>
        <taxon>Ascomycota</taxon>
        <taxon>Pezizomycotina</taxon>
        <taxon>Sordariomycetes</taxon>
        <taxon>Xylariomycetidae</taxon>
        <taxon>Xylariales</taxon>
        <taxon>Xylariales incertae sedis</taxon>
        <taxon>Monosporascus</taxon>
    </lineage>
</organism>
<keyword evidence="1" id="KW-0732">Signal</keyword>
<accession>A0ABY0GVU0</accession>
<dbReference type="CDD" id="cd02440">
    <property type="entry name" value="AdoMet_MTases"/>
    <property type="match status" value="1"/>
</dbReference>
<dbReference type="SMART" id="SM01296">
    <property type="entry name" value="N2227"/>
    <property type="match status" value="1"/>
</dbReference>
<evidence type="ECO:0008006" key="4">
    <source>
        <dbReference type="Google" id="ProtNLM"/>
    </source>
</evidence>
<dbReference type="Pfam" id="PF07942">
    <property type="entry name" value="CARME"/>
    <property type="match status" value="1"/>
</dbReference>